<dbReference type="EMBL" id="JAYWIO010000007">
    <property type="protein sequence ID" value="KAK7251059.1"/>
    <property type="molecule type" value="Genomic_DNA"/>
</dbReference>
<evidence type="ECO:0000313" key="2">
    <source>
        <dbReference type="EMBL" id="KAK7251059.1"/>
    </source>
</evidence>
<comment type="caution">
    <text evidence="2">The sequence shown here is derived from an EMBL/GenBank/DDBJ whole genome shotgun (WGS) entry which is preliminary data.</text>
</comment>
<dbReference type="AlphaFoldDB" id="A0AAN9E8E1"/>
<feature type="region of interest" description="Disordered" evidence="1">
    <location>
        <begin position="1"/>
        <end position="81"/>
    </location>
</feature>
<dbReference type="Proteomes" id="UP001372338">
    <property type="component" value="Unassembled WGS sequence"/>
</dbReference>
<accession>A0AAN9E8E1</accession>
<sequence length="81" mass="9094">MHHRRRSSLKQRTESSSEPTGPGASSSETEPETESRSTAAASLGQRRRHPWLANPRSSSGSMTEIGREKRETQSRSKPRFE</sequence>
<evidence type="ECO:0000313" key="3">
    <source>
        <dbReference type="Proteomes" id="UP001372338"/>
    </source>
</evidence>
<proteinExistence type="predicted"/>
<evidence type="ECO:0000256" key="1">
    <source>
        <dbReference type="SAM" id="MobiDB-lite"/>
    </source>
</evidence>
<name>A0AAN9E8E1_CROPI</name>
<reference evidence="2 3" key="1">
    <citation type="submission" date="2024-01" db="EMBL/GenBank/DDBJ databases">
        <title>The genomes of 5 underutilized Papilionoideae crops provide insights into root nodulation and disease resistanc.</title>
        <authorList>
            <person name="Yuan L."/>
        </authorList>
    </citation>
    <scope>NUCLEOTIDE SEQUENCE [LARGE SCALE GENOMIC DNA]</scope>
    <source>
        <strain evidence="2">ZHUSHIDOU_FW_LH</strain>
        <tissue evidence="2">Leaf</tissue>
    </source>
</reference>
<organism evidence="2 3">
    <name type="scientific">Crotalaria pallida</name>
    <name type="common">Smooth rattlebox</name>
    <name type="synonym">Crotalaria striata</name>
    <dbReference type="NCBI Taxonomy" id="3830"/>
    <lineage>
        <taxon>Eukaryota</taxon>
        <taxon>Viridiplantae</taxon>
        <taxon>Streptophyta</taxon>
        <taxon>Embryophyta</taxon>
        <taxon>Tracheophyta</taxon>
        <taxon>Spermatophyta</taxon>
        <taxon>Magnoliopsida</taxon>
        <taxon>eudicotyledons</taxon>
        <taxon>Gunneridae</taxon>
        <taxon>Pentapetalae</taxon>
        <taxon>rosids</taxon>
        <taxon>fabids</taxon>
        <taxon>Fabales</taxon>
        <taxon>Fabaceae</taxon>
        <taxon>Papilionoideae</taxon>
        <taxon>50 kb inversion clade</taxon>
        <taxon>genistoids sensu lato</taxon>
        <taxon>core genistoids</taxon>
        <taxon>Crotalarieae</taxon>
        <taxon>Crotalaria</taxon>
    </lineage>
</organism>
<protein>
    <submittedName>
        <fullName evidence="2">Uncharacterized protein</fullName>
    </submittedName>
</protein>
<keyword evidence="3" id="KW-1185">Reference proteome</keyword>
<feature type="compositionally biased region" description="Basic and acidic residues" evidence="1">
    <location>
        <begin position="65"/>
        <end position="81"/>
    </location>
</feature>
<gene>
    <name evidence="2" type="ORF">RIF29_33934</name>
</gene>